<protein>
    <recommendedName>
        <fullName evidence="2">TIGR01459 family HAD-type hydrolase</fullName>
    </recommendedName>
</protein>
<dbReference type="Pfam" id="PF13344">
    <property type="entry name" value="Hydrolase_6"/>
    <property type="match status" value="1"/>
</dbReference>
<dbReference type="AlphaFoldDB" id="A0A382Z2F9"/>
<dbReference type="NCBIfam" id="TIGR01459">
    <property type="entry name" value="HAD-SF-IIA-hyp4"/>
    <property type="match status" value="1"/>
</dbReference>
<dbReference type="Gene3D" id="3.40.50.1000">
    <property type="entry name" value="HAD superfamily/HAD-like"/>
    <property type="match status" value="2"/>
</dbReference>
<dbReference type="InterPro" id="IPR006357">
    <property type="entry name" value="HAD-SF_hydro_IIA"/>
</dbReference>
<gene>
    <name evidence="1" type="ORF">METZ01_LOCUS442558</name>
</gene>
<dbReference type="InterPro" id="IPR023214">
    <property type="entry name" value="HAD_sf"/>
</dbReference>
<sequence length="207" mass="24044">MTKKIIKGLRTIYEKYDAFFVDLWGVMHNGIQLYPGAIEVLEKLYKLNRRFVLMSNAPRPSKSVERFLINLKMDKIFAKNIFTSGEAALRSLQKNLYGENFYHLGPKRDNSLFEGFEKNKKNLEEADFILCTGFLDNQEESLNFYKDLLKNHTELKMICTNPDLTVLRGSKEEYCAGTLAAIFQEMGGKVIYFGKPYPEIYQFCIKN</sequence>
<dbReference type="InterPro" id="IPR036412">
    <property type="entry name" value="HAD-like_sf"/>
</dbReference>
<accession>A0A382Z2F9</accession>
<feature type="non-terminal residue" evidence="1">
    <location>
        <position position="207"/>
    </location>
</feature>
<dbReference type="GO" id="GO:0016791">
    <property type="term" value="F:phosphatase activity"/>
    <property type="evidence" value="ECO:0007669"/>
    <property type="project" value="TreeGrafter"/>
</dbReference>
<dbReference type="PANTHER" id="PTHR19288:SF90">
    <property type="entry name" value="OS08G0542600 PROTEIN"/>
    <property type="match status" value="1"/>
</dbReference>
<reference evidence="1" key="1">
    <citation type="submission" date="2018-05" db="EMBL/GenBank/DDBJ databases">
        <authorList>
            <person name="Lanie J.A."/>
            <person name="Ng W.-L."/>
            <person name="Kazmierczak K.M."/>
            <person name="Andrzejewski T.M."/>
            <person name="Davidsen T.M."/>
            <person name="Wayne K.J."/>
            <person name="Tettelin H."/>
            <person name="Glass J.I."/>
            <person name="Rusch D."/>
            <person name="Podicherti R."/>
            <person name="Tsui H.-C.T."/>
            <person name="Winkler M.E."/>
        </authorList>
    </citation>
    <scope>NUCLEOTIDE SEQUENCE</scope>
</reference>
<evidence type="ECO:0000313" key="1">
    <source>
        <dbReference type="EMBL" id="SVD89704.1"/>
    </source>
</evidence>
<dbReference type="GO" id="GO:0005737">
    <property type="term" value="C:cytoplasm"/>
    <property type="evidence" value="ECO:0007669"/>
    <property type="project" value="TreeGrafter"/>
</dbReference>
<dbReference type="SUPFAM" id="SSF56784">
    <property type="entry name" value="HAD-like"/>
    <property type="match status" value="1"/>
</dbReference>
<evidence type="ECO:0008006" key="2">
    <source>
        <dbReference type="Google" id="ProtNLM"/>
    </source>
</evidence>
<proteinExistence type="predicted"/>
<dbReference type="InterPro" id="IPR006356">
    <property type="entry name" value="HAD-SF_hydro_IIA_hyp3"/>
</dbReference>
<dbReference type="EMBL" id="UINC01180486">
    <property type="protein sequence ID" value="SVD89704.1"/>
    <property type="molecule type" value="Genomic_DNA"/>
</dbReference>
<name>A0A382Z2F9_9ZZZZ</name>
<dbReference type="PANTHER" id="PTHR19288">
    <property type="entry name" value="4-NITROPHENYLPHOSPHATASE-RELATED"/>
    <property type="match status" value="1"/>
</dbReference>
<organism evidence="1">
    <name type="scientific">marine metagenome</name>
    <dbReference type="NCBI Taxonomy" id="408172"/>
    <lineage>
        <taxon>unclassified sequences</taxon>
        <taxon>metagenomes</taxon>
        <taxon>ecological metagenomes</taxon>
    </lineage>
</organism>